<dbReference type="PROSITE" id="PS01029">
    <property type="entry name" value="DEHYDROQUINASE_II"/>
    <property type="match status" value="1"/>
</dbReference>
<dbReference type="HAMAP" id="MF_00169">
    <property type="entry name" value="AroQ"/>
    <property type="match status" value="1"/>
</dbReference>
<dbReference type="CDD" id="cd00466">
    <property type="entry name" value="DHQase_II"/>
    <property type="match status" value="1"/>
</dbReference>
<feature type="binding site" evidence="7 9">
    <location>
        <position position="110"/>
    </location>
    <ligand>
        <name>substrate</name>
    </ligand>
</feature>
<dbReference type="InterPro" id="IPR018509">
    <property type="entry name" value="DHquinase_II_CS"/>
</dbReference>
<feature type="binding site" evidence="7 9">
    <location>
        <begin position="100"/>
        <end position="101"/>
    </location>
    <ligand>
        <name>substrate</name>
    </ligand>
</feature>
<feature type="active site" description="Proton acceptor" evidence="7 8">
    <location>
        <position position="22"/>
    </location>
</feature>
<dbReference type="GO" id="GO:0008652">
    <property type="term" value="P:amino acid biosynthetic process"/>
    <property type="evidence" value="ECO:0007669"/>
    <property type="project" value="UniProtKB-KW"/>
</dbReference>
<evidence type="ECO:0000256" key="1">
    <source>
        <dbReference type="ARBA" id="ARBA00001864"/>
    </source>
</evidence>
<dbReference type="Proteomes" id="UP000176665">
    <property type="component" value="Unassembled WGS sequence"/>
</dbReference>
<evidence type="ECO:0000313" key="11">
    <source>
        <dbReference type="EMBL" id="OGG03649.1"/>
    </source>
</evidence>
<feature type="site" description="Transition state stabilizer" evidence="7 10">
    <location>
        <position position="17"/>
    </location>
</feature>
<comment type="similarity">
    <text evidence="3 7">Belongs to the type-II 3-dehydroquinase family.</text>
</comment>
<feature type="binding site" evidence="7 9">
    <location>
        <position position="79"/>
    </location>
    <ligand>
        <name>substrate</name>
    </ligand>
</feature>
<dbReference type="SUPFAM" id="SSF52304">
    <property type="entry name" value="Type II 3-dehydroquinate dehydratase"/>
    <property type="match status" value="1"/>
</dbReference>
<organism evidence="11 12">
    <name type="scientific">Candidatus Gottesmanbacteria bacterium RBG_16_37_8</name>
    <dbReference type="NCBI Taxonomy" id="1798371"/>
    <lineage>
        <taxon>Bacteria</taxon>
        <taxon>Candidatus Gottesmaniibacteriota</taxon>
    </lineage>
</organism>
<dbReference type="PANTHER" id="PTHR21272:SF3">
    <property type="entry name" value="CATABOLIC 3-DEHYDROQUINASE"/>
    <property type="match status" value="1"/>
</dbReference>
<evidence type="ECO:0000256" key="2">
    <source>
        <dbReference type="ARBA" id="ARBA00004902"/>
    </source>
</evidence>
<dbReference type="AlphaFoldDB" id="A0A1F5YU00"/>
<dbReference type="PANTHER" id="PTHR21272">
    <property type="entry name" value="CATABOLIC 3-DEHYDROQUINASE"/>
    <property type="match status" value="1"/>
</dbReference>
<dbReference type="GO" id="GO:0019631">
    <property type="term" value="P:quinate catabolic process"/>
    <property type="evidence" value="ECO:0007669"/>
    <property type="project" value="TreeGrafter"/>
</dbReference>
<feature type="binding site" evidence="7 9">
    <location>
        <position position="86"/>
    </location>
    <ligand>
        <name>substrate</name>
    </ligand>
</feature>
<dbReference type="UniPathway" id="UPA00053">
    <property type="reaction ID" value="UER00086"/>
</dbReference>
<dbReference type="InterPro" id="IPR001874">
    <property type="entry name" value="DHquinase_II"/>
</dbReference>
<comment type="subunit">
    <text evidence="4 7">Homododecamer.</text>
</comment>
<comment type="catalytic activity">
    <reaction evidence="1 7">
        <text>3-dehydroquinate = 3-dehydroshikimate + H2O</text>
        <dbReference type="Rhea" id="RHEA:21096"/>
        <dbReference type="ChEBI" id="CHEBI:15377"/>
        <dbReference type="ChEBI" id="CHEBI:16630"/>
        <dbReference type="ChEBI" id="CHEBI:32364"/>
        <dbReference type="EC" id="4.2.1.10"/>
    </reaction>
</comment>
<dbReference type="GO" id="GO:0003855">
    <property type="term" value="F:3-dehydroquinate dehydratase activity"/>
    <property type="evidence" value="ECO:0007669"/>
    <property type="project" value="UniProtKB-UniRule"/>
</dbReference>
<evidence type="ECO:0000256" key="7">
    <source>
        <dbReference type="HAMAP-Rule" id="MF_00169"/>
    </source>
</evidence>
<dbReference type="STRING" id="1798371.A2W14_01840"/>
<dbReference type="NCBIfam" id="NF003807">
    <property type="entry name" value="PRK05395.1-4"/>
    <property type="match status" value="1"/>
</dbReference>
<evidence type="ECO:0000256" key="4">
    <source>
        <dbReference type="ARBA" id="ARBA00011193"/>
    </source>
</evidence>
<dbReference type="GO" id="GO:0009073">
    <property type="term" value="P:aromatic amino acid family biosynthetic process"/>
    <property type="evidence" value="ECO:0007669"/>
    <property type="project" value="UniProtKB-KW"/>
</dbReference>
<evidence type="ECO:0000256" key="8">
    <source>
        <dbReference type="PIRSR" id="PIRSR001399-1"/>
    </source>
</evidence>
<evidence type="ECO:0000256" key="10">
    <source>
        <dbReference type="PIRSR" id="PIRSR001399-3"/>
    </source>
</evidence>
<keyword evidence="7" id="KW-0057">Aromatic amino acid biosynthesis</keyword>
<dbReference type="Gene3D" id="3.40.50.9100">
    <property type="entry name" value="Dehydroquinase, class II"/>
    <property type="match status" value="1"/>
</dbReference>
<keyword evidence="7" id="KW-0028">Amino-acid biosynthesis</keyword>
<reference evidence="11 12" key="1">
    <citation type="journal article" date="2016" name="Nat. Commun.">
        <title>Thousands of microbial genomes shed light on interconnected biogeochemical processes in an aquifer system.</title>
        <authorList>
            <person name="Anantharaman K."/>
            <person name="Brown C.T."/>
            <person name="Hug L.A."/>
            <person name="Sharon I."/>
            <person name="Castelle C.J."/>
            <person name="Probst A.J."/>
            <person name="Thomas B.C."/>
            <person name="Singh A."/>
            <person name="Wilkins M.J."/>
            <person name="Karaoz U."/>
            <person name="Brodie E.L."/>
            <person name="Williams K.H."/>
            <person name="Hubbard S.S."/>
            <person name="Banfield J.F."/>
        </authorList>
    </citation>
    <scope>NUCLEOTIDE SEQUENCE [LARGE SCALE GENOMIC DNA]</scope>
</reference>
<evidence type="ECO:0000256" key="3">
    <source>
        <dbReference type="ARBA" id="ARBA00011037"/>
    </source>
</evidence>
<evidence type="ECO:0000313" key="12">
    <source>
        <dbReference type="Proteomes" id="UP000176665"/>
    </source>
</evidence>
<protein>
    <recommendedName>
        <fullName evidence="5 7">3-dehydroquinate dehydratase</fullName>
        <shortName evidence="7">3-dehydroquinase</shortName>
        <ecNumber evidence="5 7">4.2.1.10</ecNumber>
    </recommendedName>
    <alternativeName>
        <fullName evidence="7">Type II DHQase</fullName>
    </alternativeName>
</protein>
<comment type="pathway">
    <text evidence="2 7">Metabolic intermediate biosynthesis; chorismate biosynthesis; chorismate from D-erythrose 4-phosphate and phosphoenolpyruvate: step 3/7.</text>
</comment>
<dbReference type="InterPro" id="IPR036441">
    <property type="entry name" value="DHquinase_II_sf"/>
</dbReference>
<dbReference type="NCBIfam" id="NF003805">
    <property type="entry name" value="PRK05395.1-2"/>
    <property type="match status" value="1"/>
</dbReference>
<comment type="function">
    <text evidence="7">Catalyzes a trans-dehydration via an enolate intermediate.</text>
</comment>
<evidence type="ECO:0000256" key="5">
    <source>
        <dbReference type="ARBA" id="ARBA00012060"/>
    </source>
</evidence>
<accession>A0A1F5YU00</accession>
<dbReference type="Pfam" id="PF01220">
    <property type="entry name" value="DHquinase_II"/>
    <property type="match status" value="1"/>
</dbReference>
<dbReference type="GO" id="GO:0009423">
    <property type="term" value="P:chorismate biosynthetic process"/>
    <property type="evidence" value="ECO:0007669"/>
    <property type="project" value="UniProtKB-UniRule"/>
</dbReference>
<evidence type="ECO:0000256" key="6">
    <source>
        <dbReference type="ARBA" id="ARBA00023239"/>
    </source>
</evidence>
<proteinExistence type="inferred from homology"/>
<gene>
    <name evidence="7" type="primary">aroQ</name>
    <name evidence="11" type="ORF">A2W14_01840</name>
</gene>
<evidence type="ECO:0000256" key="9">
    <source>
        <dbReference type="PIRSR" id="PIRSR001399-2"/>
    </source>
</evidence>
<feature type="active site" description="Proton donor" evidence="7 8">
    <location>
        <position position="99"/>
    </location>
</feature>
<dbReference type="EMBL" id="MFJA01000019">
    <property type="protein sequence ID" value="OGG03649.1"/>
    <property type="molecule type" value="Genomic_DNA"/>
</dbReference>
<dbReference type="EC" id="4.2.1.10" evidence="5 7"/>
<feature type="binding site" evidence="7 9">
    <location>
        <position position="73"/>
    </location>
    <ligand>
        <name>substrate</name>
    </ligand>
</feature>
<sequence length="146" mass="16816">MKILVINGPNLNLLGRRDPAKYGRTTLNQINRQLKKIAEKKNIELEFYFSNHEGQLIDFLQMNSRQAVGILINPGALTHYGYSLRDALEDCQLPIAEVHLTDIDKREPFRKINVLKSISIIKIQGQKENSYYRALNLLIKLLLIKS</sequence>
<comment type="caution">
    <text evidence="11">The sequence shown here is derived from an EMBL/GenBank/DDBJ whole genome shotgun (WGS) entry which is preliminary data.</text>
</comment>
<dbReference type="PIRSF" id="PIRSF001399">
    <property type="entry name" value="DHquinase_II"/>
    <property type="match status" value="1"/>
</dbReference>
<name>A0A1F5YU00_9BACT</name>
<keyword evidence="6 7" id="KW-0456">Lyase</keyword>